<dbReference type="EMBL" id="CAXAMM010004467">
    <property type="protein sequence ID" value="CAK9003702.1"/>
    <property type="molecule type" value="Genomic_DNA"/>
</dbReference>
<sequence>MIIGIDDYQSTTDLRGAVNDASKIYRLITSDEKKGFPKENVCLLTNADATYANIKEKFESALVNRAAPETGKKADQILFYYAGHGSQVVDENGDEDTDGLDETLFLHDSLSRVSGNARARIPQLTDDEFNQMLGRLKEKSPNFTVILDSCHSGSATRDTNARTRFVPPDQKTLARAEKALVEGTITGEGSPNFAEFTPFSFPKAVFMSAARDREAAIERAGEGEFTRALVNVLRKRDGARITYDQLFARVKSEMGVSAGQVPVLSGASGNFVFTKDIPYAPSYDWTVLQKIPNGVQISGIPTSDIGEGAEFLILPGSMTAEEAQDPNIAKARMKAVSSPSGNIWNLELIKDFERGAIEVGDFANLVLPSPNARKLRVRIRPANEPNGIVNAAMLRATLEETKEEALSTLDSPRLEFVNENHEFEIALNDHGKIALFDAQGRTRNIYNTSDVTSQRFIDTVNFDLANHLRQITLLTGWKIEGGSMIANETLKVWLEPVPASNFNNSTLCKSDYRVGKWRKHEKNEPHDVPLCALYKVMVELAEDAPVPVNVAGSVLSANGRMDYLPRWSDNERRPVELAKGEKAELAIFQATPDSLQFEEHVYILGLPAVPTGGQPVAPIPWRLLSTDRTKAPFFAARTEKEYGAYTILPIRTIANADFAELSSDGITKETATREYTIKKFDISPYLPDAKETSALYRVLKAAQELTEYNKSENGETIDGVSYKQHAWCEGSTNKNLAKGIDCSRSIWYAFTRAGLPYNRHAQSIPDEAQCVSPYDPTKDGYLYTGDMARKSYLMSDNFEDCLTPDENGKRAFQLGDVLVYRDKEKGDGHTVMVIDPEKRIAWGSHGWDGNPRLQDPVTGSQLTADLGVEFQKIKIKTDWERWDRSTMELKACWRHNAFVEERRTPTGRPGLAAVCESALRTDTPYFRTSICSELVSAVN</sequence>
<dbReference type="Gene3D" id="3.90.1720.10">
    <property type="entry name" value="endopeptidase domain like (from Nostoc punctiforme)"/>
    <property type="match status" value="1"/>
</dbReference>
<proteinExistence type="inferred from homology"/>
<evidence type="ECO:0000259" key="2">
    <source>
        <dbReference type="Pfam" id="PF00656"/>
    </source>
</evidence>
<evidence type="ECO:0000256" key="1">
    <source>
        <dbReference type="ARBA" id="ARBA00009005"/>
    </source>
</evidence>
<name>A0ABP0IQC3_9DINO</name>
<dbReference type="PANTHER" id="PTHR48104:SF30">
    <property type="entry name" value="METACASPASE-1"/>
    <property type="match status" value="1"/>
</dbReference>
<dbReference type="Gene3D" id="3.40.50.1460">
    <property type="match status" value="1"/>
</dbReference>
<comment type="caution">
    <text evidence="3">The sequence shown here is derived from an EMBL/GenBank/DDBJ whole genome shotgun (WGS) entry which is preliminary data.</text>
</comment>
<evidence type="ECO:0000313" key="3">
    <source>
        <dbReference type="EMBL" id="CAK9003702.1"/>
    </source>
</evidence>
<dbReference type="Pfam" id="PF00656">
    <property type="entry name" value="Peptidase_C14"/>
    <property type="match status" value="1"/>
</dbReference>
<feature type="domain" description="Peptidase C14 caspase" evidence="2">
    <location>
        <begin position="1"/>
        <end position="265"/>
    </location>
</feature>
<organism evidence="3 4">
    <name type="scientific">Durusdinium trenchii</name>
    <dbReference type="NCBI Taxonomy" id="1381693"/>
    <lineage>
        <taxon>Eukaryota</taxon>
        <taxon>Sar</taxon>
        <taxon>Alveolata</taxon>
        <taxon>Dinophyceae</taxon>
        <taxon>Suessiales</taxon>
        <taxon>Symbiodiniaceae</taxon>
        <taxon>Durusdinium</taxon>
    </lineage>
</organism>
<dbReference type="InterPro" id="IPR050452">
    <property type="entry name" value="Metacaspase"/>
</dbReference>
<gene>
    <name evidence="3" type="ORF">SCF082_LOCUS7868</name>
</gene>
<dbReference type="Proteomes" id="UP001642464">
    <property type="component" value="Unassembled WGS sequence"/>
</dbReference>
<accession>A0ABP0IQC3</accession>
<keyword evidence="4" id="KW-1185">Reference proteome</keyword>
<evidence type="ECO:0000313" key="4">
    <source>
        <dbReference type="Proteomes" id="UP001642464"/>
    </source>
</evidence>
<dbReference type="SUPFAM" id="SSF52129">
    <property type="entry name" value="Caspase-like"/>
    <property type="match status" value="1"/>
</dbReference>
<dbReference type="InterPro" id="IPR011600">
    <property type="entry name" value="Pept_C14_caspase"/>
</dbReference>
<protein>
    <submittedName>
        <fullName evidence="3">Metacaspase-1A</fullName>
    </submittedName>
</protein>
<dbReference type="PANTHER" id="PTHR48104">
    <property type="entry name" value="METACASPASE-4"/>
    <property type="match status" value="1"/>
</dbReference>
<comment type="similarity">
    <text evidence="1">Belongs to the peptidase C14B family.</text>
</comment>
<reference evidence="3 4" key="1">
    <citation type="submission" date="2024-02" db="EMBL/GenBank/DDBJ databases">
        <authorList>
            <person name="Chen Y."/>
            <person name="Shah S."/>
            <person name="Dougan E. K."/>
            <person name="Thang M."/>
            <person name="Chan C."/>
        </authorList>
    </citation>
    <scope>NUCLEOTIDE SEQUENCE [LARGE SCALE GENOMIC DNA]</scope>
</reference>
<dbReference type="InterPro" id="IPR029030">
    <property type="entry name" value="Caspase-like_dom_sf"/>
</dbReference>